<evidence type="ECO:0000259" key="6">
    <source>
        <dbReference type="Pfam" id="PF00346"/>
    </source>
</evidence>
<dbReference type="NCBIfam" id="NF004739">
    <property type="entry name" value="PRK06075.1"/>
    <property type="match status" value="1"/>
</dbReference>
<name>A0A2T9Y4A2_9FUNG</name>
<dbReference type="STRING" id="61424.A0A2T9Y4A2"/>
<dbReference type="AlphaFoldDB" id="A0A2T9Y4A2"/>
<evidence type="ECO:0000313" key="8">
    <source>
        <dbReference type="Proteomes" id="UP000245699"/>
    </source>
</evidence>
<feature type="domain" description="NADH-quinone oxidoreductase subunit D" evidence="6">
    <location>
        <begin position="218"/>
        <end position="488"/>
    </location>
</feature>
<dbReference type="PROSITE" id="PS00535">
    <property type="entry name" value="COMPLEX1_49K"/>
    <property type="match status" value="1"/>
</dbReference>
<evidence type="ECO:0000256" key="3">
    <source>
        <dbReference type="ARBA" id="ARBA00022967"/>
    </source>
</evidence>
<keyword evidence="8" id="KW-1185">Reference proteome</keyword>
<protein>
    <recommendedName>
        <fullName evidence="6">NADH-quinone oxidoreductase subunit D domain-containing protein</fullName>
    </recommendedName>
</protein>
<dbReference type="SUPFAM" id="SSF56762">
    <property type="entry name" value="HydB/Nqo4-like"/>
    <property type="match status" value="1"/>
</dbReference>
<dbReference type="Proteomes" id="UP000245699">
    <property type="component" value="Unassembled WGS sequence"/>
</dbReference>
<dbReference type="InterPro" id="IPR029014">
    <property type="entry name" value="NiFe-Hase_large"/>
</dbReference>
<dbReference type="HAMAP" id="MF_01358">
    <property type="entry name" value="NDH1_NuoD"/>
    <property type="match status" value="1"/>
</dbReference>
<dbReference type="Pfam" id="PF00346">
    <property type="entry name" value="Complex1_49kDa"/>
    <property type="match status" value="1"/>
</dbReference>
<dbReference type="GO" id="GO:0051287">
    <property type="term" value="F:NAD binding"/>
    <property type="evidence" value="ECO:0007669"/>
    <property type="project" value="InterPro"/>
</dbReference>
<dbReference type="InterPro" id="IPR014029">
    <property type="entry name" value="NADH_UbQ_OxRdtase_49kDa_CS"/>
</dbReference>
<keyword evidence="4 5" id="KW-0520">NAD</keyword>
<evidence type="ECO:0000256" key="2">
    <source>
        <dbReference type="ARBA" id="ARBA00022448"/>
    </source>
</evidence>
<evidence type="ECO:0000256" key="1">
    <source>
        <dbReference type="ARBA" id="ARBA00005769"/>
    </source>
</evidence>
<dbReference type="InterPro" id="IPR001135">
    <property type="entry name" value="NADH_Q_OxRdtase_suD"/>
</dbReference>
<sequence length="488" mass="55019">MFRAAAINRSACKAVFNTLQSHSVISKTTLPSSLKKSLSSFALKSSSRLGSNQFLVRNYSSKPNREIHPQDIYADRVAPVHLSPESIVDDSPEPVKSDNTVIKPFTLNFGPQHPAAHGVLRLLIELDGEIITHSDPHIGLLHRGTEKLMEYKTYLQALPYMDRLDYTSTMTNEEVFSLAVEKLLNIDIPLRAKYIRVIFAEITRVLNHLMACGSHVMDVGAFTPFVYFVEEREKCMEFYERVCGARMHAAYVRPGGVALDLPRGLMQDIYAWAEQFPSRLDETEEMVTSNRIWMNRTVGIAKISVQDVLHWGFTGPILRASGLKWDIRKSAPYEVYDRLDFDVPVGTQGDTYDRYLVRMEEMRQSIRIIKQCLDQMPPGLHKVDDWKISPPPRSAMKNDMEAVIHHFKLFSEGYNVPAGETYTAIEAPKGEMGVHIVSDGSSRPYKCHIRAPGFYHMGGLHVLAKGSLVADLVAIIGTSDFVFGEVDR</sequence>
<dbReference type="Gene3D" id="1.10.645.10">
    <property type="entry name" value="Cytochrome-c3 Hydrogenase, chain B"/>
    <property type="match status" value="1"/>
</dbReference>
<dbReference type="NCBIfam" id="TIGR01962">
    <property type="entry name" value="NuoD"/>
    <property type="match status" value="1"/>
</dbReference>
<keyword evidence="3 5" id="KW-1278">Translocase</keyword>
<dbReference type="PANTHER" id="PTHR11993:SF10">
    <property type="entry name" value="NADH DEHYDROGENASE [UBIQUINONE] IRON-SULFUR PROTEIN 2, MITOCHONDRIAL"/>
    <property type="match status" value="1"/>
</dbReference>
<evidence type="ECO:0000256" key="4">
    <source>
        <dbReference type="ARBA" id="ARBA00023027"/>
    </source>
</evidence>
<dbReference type="EMBL" id="MBFT01000793">
    <property type="protein sequence ID" value="PVU87175.1"/>
    <property type="molecule type" value="Genomic_DNA"/>
</dbReference>
<comment type="similarity">
    <text evidence="1 5">Belongs to the complex I 49 kDa subunit family.</text>
</comment>
<keyword evidence="2 5" id="KW-0813">Transport</keyword>
<dbReference type="PANTHER" id="PTHR11993">
    <property type="entry name" value="NADH-UBIQUINONE OXIDOREDUCTASE 49 KDA SUBUNIT"/>
    <property type="match status" value="1"/>
</dbReference>
<dbReference type="GO" id="GO:0016651">
    <property type="term" value="F:oxidoreductase activity, acting on NAD(P)H"/>
    <property type="evidence" value="ECO:0007669"/>
    <property type="project" value="InterPro"/>
</dbReference>
<dbReference type="OrthoDB" id="1009at2759"/>
<dbReference type="GO" id="GO:0048038">
    <property type="term" value="F:quinone binding"/>
    <property type="evidence" value="ECO:0007669"/>
    <property type="project" value="InterPro"/>
</dbReference>
<accession>A0A2T9Y4A2</accession>
<dbReference type="GO" id="GO:0005739">
    <property type="term" value="C:mitochondrion"/>
    <property type="evidence" value="ECO:0007669"/>
    <property type="project" value="GOC"/>
</dbReference>
<dbReference type="GO" id="GO:0006120">
    <property type="term" value="P:mitochondrial electron transport, NADH to ubiquinone"/>
    <property type="evidence" value="ECO:0007669"/>
    <property type="project" value="TreeGrafter"/>
</dbReference>
<dbReference type="FunFam" id="1.10.645.10:FF:000005">
    <property type="entry name" value="NADH-quinone oxidoreductase subunit D"/>
    <property type="match status" value="1"/>
</dbReference>
<comment type="caution">
    <text evidence="7">The sequence shown here is derived from an EMBL/GenBank/DDBJ whole genome shotgun (WGS) entry which is preliminary data.</text>
</comment>
<organism evidence="7 8">
    <name type="scientific">Furculomyces boomerangus</name>
    <dbReference type="NCBI Taxonomy" id="61424"/>
    <lineage>
        <taxon>Eukaryota</taxon>
        <taxon>Fungi</taxon>
        <taxon>Fungi incertae sedis</taxon>
        <taxon>Zoopagomycota</taxon>
        <taxon>Kickxellomycotina</taxon>
        <taxon>Harpellomycetes</taxon>
        <taxon>Harpellales</taxon>
        <taxon>Harpellaceae</taxon>
        <taxon>Furculomyces</taxon>
    </lineage>
</organism>
<dbReference type="InterPro" id="IPR022885">
    <property type="entry name" value="NDH1_su_D/H"/>
</dbReference>
<evidence type="ECO:0000256" key="5">
    <source>
        <dbReference type="RuleBase" id="RU003685"/>
    </source>
</evidence>
<evidence type="ECO:0000313" key="7">
    <source>
        <dbReference type="EMBL" id="PVU87175.1"/>
    </source>
</evidence>
<gene>
    <name evidence="7" type="ORF">BB559_006164</name>
</gene>
<proteinExistence type="inferred from homology"/>
<reference evidence="7 8" key="1">
    <citation type="journal article" date="2018" name="MBio">
        <title>Comparative Genomics Reveals the Core Gene Toolbox for the Fungus-Insect Symbiosis.</title>
        <authorList>
            <person name="Wang Y."/>
            <person name="Stata M."/>
            <person name="Wang W."/>
            <person name="Stajich J.E."/>
            <person name="White M.M."/>
            <person name="Moncalvo J.M."/>
        </authorList>
    </citation>
    <scope>NUCLEOTIDE SEQUENCE [LARGE SCALE GENOMIC DNA]</scope>
    <source>
        <strain evidence="7 8">AUS-77-4</strain>
    </source>
</reference>